<evidence type="ECO:0000313" key="2">
    <source>
        <dbReference type="EMBL" id="KAL3286129.1"/>
    </source>
</evidence>
<keyword evidence="3" id="KW-1185">Reference proteome</keyword>
<comment type="caution">
    <text evidence="2">The sequence shown here is derived from an EMBL/GenBank/DDBJ whole genome shotgun (WGS) entry which is preliminary data.</text>
</comment>
<organism evidence="2 3">
    <name type="scientific">Cryptolaemus montrouzieri</name>
    <dbReference type="NCBI Taxonomy" id="559131"/>
    <lineage>
        <taxon>Eukaryota</taxon>
        <taxon>Metazoa</taxon>
        <taxon>Ecdysozoa</taxon>
        <taxon>Arthropoda</taxon>
        <taxon>Hexapoda</taxon>
        <taxon>Insecta</taxon>
        <taxon>Pterygota</taxon>
        <taxon>Neoptera</taxon>
        <taxon>Endopterygota</taxon>
        <taxon>Coleoptera</taxon>
        <taxon>Polyphaga</taxon>
        <taxon>Cucujiformia</taxon>
        <taxon>Coccinelloidea</taxon>
        <taxon>Coccinellidae</taxon>
        <taxon>Scymninae</taxon>
        <taxon>Scymnini</taxon>
        <taxon>Cryptolaemus</taxon>
    </lineage>
</organism>
<feature type="region of interest" description="Disordered" evidence="1">
    <location>
        <begin position="1"/>
        <end position="20"/>
    </location>
</feature>
<proteinExistence type="predicted"/>
<feature type="region of interest" description="Disordered" evidence="1">
    <location>
        <begin position="673"/>
        <end position="704"/>
    </location>
</feature>
<dbReference type="AlphaFoldDB" id="A0ABD2P535"/>
<name>A0ABD2P535_9CUCU</name>
<evidence type="ECO:0000256" key="1">
    <source>
        <dbReference type="SAM" id="MobiDB-lite"/>
    </source>
</evidence>
<protein>
    <submittedName>
        <fullName evidence="2">Uncharacterized protein</fullName>
    </submittedName>
</protein>
<accession>A0ABD2P535</accession>
<dbReference type="Proteomes" id="UP001516400">
    <property type="component" value="Unassembled WGS sequence"/>
</dbReference>
<gene>
    <name evidence="2" type="ORF">HHI36_000642</name>
</gene>
<feature type="region of interest" description="Disordered" evidence="1">
    <location>
        <begin position="160"/>
        <end position="181"/>
    </location>
</feature>
<evidence type="ECO:0000313" key="3">
    <source>
        <dbReference type="Proteomes" id="UP001516400"/>
    </source>
</evidence>
<reference evidence="2 3" key="1">
    <citation type="journal article" date="2021" name="BMC Biol.">
        <title>Horizontally acquired antibacterial genes associated with adaptive radiation of ladybird beetles.</title>
        <authorList>
            <person name="Li H.S."/>
            <person name="Tang X.F."/>
            <person name="Huang Y.H."/>
            <person name="Xu Z.Y."/>
            <person name="Chen M.L."/>
            <person name="Du X.Y."/>
            <person name="Qiu B.Y."/>
            <person name="Chen P.T."/>
            <person name="Zhang W."/>
            <person name="Slipinski A."/>
            <person name="Escalona H.E."/>
            <person name="Waterhouse R.M."/>
            <person name="Zwick A."/>
            <person name="Pang H."/>
        </authorList>
    </citation>
    <scope>NUCLEOTIDE SEQUENCE [LARGE SCALE GENOMIC DNA]</scope>
    <source>
        <strain evidence="2">SYSU2018</strain>
    </source>
</reference>
<dbReference type="EMBL" id="JABFTP020000185">
    <property type="protein sequence ID" value="KAL3286129.1"/>
    <property type="molecule type" value="Genomic_DNA"/>
</dbReference>
<sequence>MARKRKVNGKMVESHKVSPITEKDPKFGKKVVVRLEKLVIPKHDKTSKMTPRLLLKRLSDVNIKSIKTKPIDNRLPDADSKLKSTPLFAKTNYNEVSAFHFGNAISRGGSPSADELTHIDKKDLRIRKKIDYKERSSIGTPDLSKTAEGARLPIYKQVPGKEVSPKRRKRDQYEFIPESDDDKESDISFRLEIPKKRKIISKVYTQKPIDRMGRKRIIERKFDGIVGAGKYSSKINNVLDNIRQRISNKNRVDKVESQSKIHMNKQEDCIKNMNLLRNDSSNNESAKIFNSTQVYDAINKEFFDESNIHFNKKNASVNKILTHDLVHGVDISIPKNNSNNFGSALSRRCSSSSNYSHYDSDLIGFDGDTPQYPSFENSETDSDAALQLFGFSEDLEEEVPVKVIKPRKINIIRNIVLTPKVSKIQTSKRPWRFNSEYITRNPHFIELKKNSLPSLNQDPVLDHTFDDNIEEVNKTILVPESKKSPRQQSILNYIETDKDISRRIPQRQSLYDIEELSPIKLNTTDKKIKDNSTRITGKINTARRKILGEISGNIRTNETSTPAKNKPQPPMLLELSLIEKDNEKENINRSENFGFDTCSEIIEEEDIGKEKVEAAIPSRFEVNTEKVYKRKKLADHLTEPVRDSLVKRLVADDPEFEKFVDEDDLQREDVRLFEDIEEPQDMNRSYKPRKKNGPGQNKKKEVKLSKEAKKWIKEFNEMCNDIDQVELEIE</sequence>